<dbReference type="InterPro" id="IPR039104">
    <property type="entry name" value="6PGL"/>
</dbReference>
<name>A0AAE1JXX7_9FABA</name>
<dbReference type="InterPro" id="IPR005900">
    <property type="entry name" value="6-phosphogluconolactonase_DevB"/>
</dbReference>
<evidence type="ECO:0000256" key="4">
    <source>
        <dbReference type="ARBA" id="ARBA00022801"/>
    </source>
</evidence>
<dbReference type="EC" id="3.1.1.31" evidence="5"/>
<dbReference type="Proteomes" id="UP001293593">
    <property type="component" value="Unassembled WGS sequence"/>
</dbReference>
<keyword evidence="4" id="KW-0378">Hydrolase</keyword>
<dbReference type="CDD" id="cd01400">
    <property type="entry name" value="6PGL"/>
    <property type="match status" value="1"/>
</dbReference>
<evidence type="ECO:0000256" key="5">
    <source>
        <dbReference type="RuleBase" id="RU365095"/>
    </source>
</evidence>
<dbReference type="FunFam" id="3.40.50.1360:FF:000009">
    <property type="entry name" value="Probable 6-phosphogluconolactonase"/>
    <property type="match status" value="1"/>
</dbReference>
<comment type="caution">
    <text evidence="7">The sequence shown here is derived from an EMBL/GenBank/DDBJ whole genome shotgun (WGS) entry which is preliminary data.</text>
</comment>
<reference evidence="7" key="1">
    <citation type="submission" date="2023-10" db="EMBL/GenBank/DDBJ databases">
        <title>Chromosome-level genome of the transformable northern wattle, Acacia crassicarpa.</title>
        <authorList>
            <person name="Massaro I."/>
            <person name="Sinha N.R."/>
            <person name="Poethig S."/>
            <person name="Leichty A.R."/>
        </authorList>
    </citation>
    <scope>NUCLEOTIDE SEQUENCE</scope>
    <source>
        <strain evidence="7">Acra3RX</strain>
        <tissue evidence="7">Leaf</tissue>
    </source>
</reference>
<comment type="pathway">
    <text evidence="2">Carbohydrate degradation; pentose phosphate pathway; D-ribulose 5-phosphate from D-glucose 6-phosphate (oxidative stage): step 2/3.</text>
</comment>
<evidence type="ECO:0000313" key="7">
    <source>
        <dbReference type="EMBL" id="KAK4277608.1"/>
    </source>
</evidence>
<dbReference type="GO" id="GO:0005737">
    <property type="term" value="C:cytoplasm"/>
    <property type="evidence" value="ECO:0007669"/>
    <property type="project" value="UniProtKB-ARBA"/>
</dbReference>
<dbReference type="GO" id="GO:0006098">
    <property type="term" value="P:pentose-phosphate shunt"/>
    <property type="evidence" value="ECO:0007669"/>
    <property type="project" value="InterPro"/>
</dbReference>
<gene>
    <name evidence="7" type="ORF">QN277_015581</name>
</gene>
<dbReference type="Gene3D" id="3.40.50.1360">
    <property type="match status" value="1"/>
</dbReference>
<organism evidence="7 8">
    <name type="scientific">Acacia crassicarpa</name>
    <name type="common">northern wattle</name>
    <dbReference type="NCBI Taxonomy" id="499986"/>
    <lineage>
        <taxon>Eukaryota</taxon>
        <taxon>Viridiplantae</taxon>
        <taxon>Streptophyta</taxon>
        <taxon>Embryophyta</taxon>
        <taxon>Tracheophyta</taxon>
        <taxon>Spermatophyta</taxon>
        <taxon>Magnoliopsida</taxon>
        <taxon>eudicotyledons</taxon>
        <taxon>Gunneridae</taxon>
        <taxon>Pentapetalae</taxon>
        <taxon>rosids</taxon>
        <taxon>fabids</taxon>
        <taxon>Fabales</taxon>
        <taxon>Fabaceae</taxon>
        <taxon>Caesalpinioideae</taxon>
        <taxon>mimosoid clade</taxon>
        <taxon>Acacieae</taxon>
        <taxon>Acacia</taxon>
    </lineage>
</organism>
<dbReference type="PANTHER" id="PTHR11054:SF22">
    <property type="entry name" value="6-PHOSPHOGLUCONOLACTONASE 3, CHLOROPLASTIC"/>
    <property type="match status" value="1"/>
</dbReference>
<protein>
    <recommendedName>
        <fullName evidence="5">Probable 6-phosphogluconolactonase</fullName>
        <ecNumber evidence="5">3.1.1.31</ecNumber>
    </recommendedName>
</protein>
<comment type="similarity">
    <text evidence="3 5">Belongs to the glucosamine/galactosamine-6-phosphate isomerase family. 6-phosphogluconolactonase subfamily.</text>
</comment>
<dbReference type="PANTHER" id="PTHR11054">
    <property type="entry name" value="6-PHOSPHOGLUCONOLACTONASE"/>
    <property type="match status" value="1"/>
</dbReference>
<dbReference type="InterPro" id="IPR037171">
    <property type="entry name" value="NagB/RpiA_transferase-like"/>
</dbReference>
<dbReference type="NCBIfam" id="TIGR01198">
    <property type="entry name" value="pgl"/>
    <property type="match status" value="1"/>
</dbReference>
<dbReference type="Pfam" id="PF01182">
    <property type="entry name" value="Glucosamine_iso"/>
    <property type="match status" value="1"/>
</dbReference>
<comment type="catalytic activity">
    <reaction evidence="1 5">
        <text>6-phospho-D-glucono-1,5-lactone + H2O = 6-phospho-D-gluconate + H(+)</text>
        <dbReference type="Rhea" id="RHEA:12556"/>
        <dbReference type="ChEBI" id="CHEBI:15377"/>
        <dbReference type="ChEBI" id="CHEBI:15378"/>
        <dbReference type="ChEBI" id="CHEBI:57955"/>
        <dbReference type="ChEBI" id="CHEBI:58759"/>
        <dbReference type="EC" id="3.1.1.31"/>
    </reaction>
</comment>
<dbReference type="AlphaFoldDB" id="A0AAE1JXX7"/>
<dbReference type="GO" id="GO:0005975">
    <property type="term" value="P:carbohydrate metabolic process"/>
    <property type="evidence" value="ECO:0007669"/>
    <property type="project" value="InterPro"/>
</dbReference>
<feature type="domain" description="Glucosamine/galactosamine-6-phosphate isomerase" evidence="6">
    <location>
        <begin position="17"/>
        <end position="244"/>
    </location>
</feature>
<sequence length="257" mass="28393">MAETAKSDNKKVEVFENDDLAVSLASYIADLSDKFTKEKGSFTVVLSGGTLIDNIRKLLEPPHVNSVDWSKWHVFWLDERVVPKTHEDSNYKLAYDGFLSKVPIPPGNVYAINDTLPAEGAADDYEACLKHLVESKVLPLSSATGFPKFDLMLLGMGPDGHVASLFPRHPLVKENQRWVTFIKDSPKPPPERITFTFPVINSSDYIAMVVTSTGAGEEHAVHTALGASENSEKLPVELVSPEVELKWFLDKEAASKL</sequence>
<keyword evidence="8" id="KW-1185">Reference proteome</keyword>
<evidence type="ECO:0000256" key="3">
    <source>
        <dbReference type="ARBA" id="ARBA00010662"/>
    </source>
</evidence>
<evidence type="ECO:0000256" key="2">
    <source>
        <dbReference type="ARBA" id="ARBA00004961"/>
    </source>
</evidence>
<evidence type="ECO:0000256" key="1">
    <source>
        <dbReference type="ARBA" id="ARBA00000832"/>
    </source>
</evidence>
<dbReference type="SUPFAM" id="SSF100950">
    <property type="entry name" value="NagB/RpiA/CoA transferase-like"/>
    <property type="match status" value="1"/>
</dbReference>
<evidence type="ECO:0000313" key="8">
    <source>
        <dbReference type="Proteomes" id="UP001293593"/>
    </source>
</evidence>
<proteinExistence type="inferred from homology"/>
<dbReference type="InterPro" id="IPR006148">
    <property type="entry name" value="Glc/Gal-6P_isomerase"/>
</dbReference>
<dbReference type="EMBL" id="JAWXYG010000003">
    <property type="protein sequence ID" value="KAK4277608.1"/>
    <property type="molecule type" value="Genomic_DNA"/>
</dbReference>
<evidence type="ECO:0000259" key="6">
    <source>
        <dbReference type="Pfam" id="PF01182"/>
    </source>
</evidence>
<dbReference type="GO" id="GO:0017057">
    <property type="term" value="F:6-phosphogluconolactonase activity"/>
    <property type="evidence" value="ECO:0007669"/>
    <property type="project" value="UniProtKB-EC"/>
</dbReference>
<accession>A0AAE1JXX7</accession>